<dbReference type="EMBL" id="CP068570">
    <property type="protein sequence ID" value="QQZ49110.1"/>
    <property type="molecule type" value="Genomic_DNA"/>
</dbReference>
<dbReference type="AlphaFoldDB" id="A0A974P282"/>
<dbReference type="Gene3D" id="1.10.10.60">
    <property type="entry name" value="Homeodomain-like"/>
    <property type="match status" value="2"/>
</dbReference>
<sequence>MREKRCRSILSGPLSRPLMSDPTAYEAGPTYQRRWDRISQYTPEIGEFICARIEDGESVADICRQTTMPSRATVYYWVKTRPDFGLLFDAARTAARSRQIRDETARLKHDRWVRLRRQPRMGDVRGSSYTAALGELICERLAQGEPLKSIAADPAMPAASTLYNWLREHDHFRSLYRLARQAQAEARIELAWEIAKAATPETVKVARLQIRALRWQWSLLTPKKYG</sequence>
<dbReference type="Pfam" id="PF20901">
    <property type="entry name" value="Sf6_terminase"/>
    <property type="match status" value="2"/>
</dbReference>
<evidence type="ECO:0000313" key="1">
    <source>
        <dbReference type="EMBL" id="QQZ49110.1"/>
    </source>
</evidence>
<organism evidence="1">
    <name type="scientific">Phenylobacterium glaciei</name>
    <dbReference type="NCBI Taxonomy" id="2803784"/>
    <lineage>
        <taxon>Bacteria</taxon>
        <taxon>Pseudomonadati</taxon>
        <taxon>Pseudomonadota</taxon>
        <taxon>Alphaproteobacteria</taxon>
        <taxon>Caulobacterales</taxon>
        <taxon>Caulobacteraceae</taxon>
        <taxon>Phenylobacterium</taxon>
    </lineage>
</organism>
<gene>
    <name evidence="1" type="ORF">JKL49_18360</name>
</gene>
<reference evidence="1" key="1">
    <citation type="submission" date="2021-01" db="EMBL/GenBank/DDBJ databases">
        <title>Genome sequence of Phenylobacterium sp. 20VBR1 isolated from a valley glaceir, Ny-Alesund, Svalbard.</title>
        <authorList>
            <person name="Thomas F.A."/>
            <person name="Krishnan K.P."/>
            <person name="Sinha R.K."/>
        </authorList>
    </citation>
    <scope>NUCLEOTIDE SEQUENCE</scope>
    <source>
        <strain evidence="1">20VBR1</strain>
    </source>
</reference>
<name>A0A974P282_9CAUL</name>
<dbReference type="InterPro" id="IPR048683">
    <property type="entry name" value="Sf6_terminase"/>
</dbReference>
<protein>
    <submittedName>
        <fullName evidence="1">Uncharacterized protein</fullName>
    </submittedName>
</protein>
<proteinExistence type="predicted"/>
<accession>A0A974P282</accession>